<dbReference type="PANTHER" id="PTHR43477">
    <property type="entry name" value="DIHYDROANTICAPSIN 7-DEHYDROGENASE"/>
    <property type="match status" value="1"/>
</dbReference>
<dbReference type="GO" id="GO:0016491">
    <property type="term" value="F:oxidoreductase activity"/>
    <property type="evidence" value="ECO:0007669"/>
    <property type="project" value="UniProtKB-KW"/>
</dbReference>
<dbReference type="AlphaFoldDB" id="A0A6B3R337"/>
<dbReference type="Gene3D" id="3.40.50.720">
    <property type="entry name" value="NAD(P)-binding Rossmann-like Domain"/>
    <property type="match status" value="2"/>
</dbReference>
<reference evidence="3 4" key="1">
    <citation type="submission" date="2020-02" db="EMBL/GenBank/DDBJ databases">
        <title>Flavobacteriaceae Psychroflexus bacterium YR1-1, complete genome.</title>
        <authorList>
            <person name="Li Y."/>
            <person name="Wu S."/>
        </authorList>
    </citation>
    <scope>NUCLEOTIDE SEQUENCE [LARGE SCALE GENOMIC DNA]</scope>
    <source>
        <strain evidence="3 4">YR1-1</strain>
    </source>
</reference>
<dbReference type="PRINTS" id="PR00081">
    <property type="entry name" value="GDHRDH"/>
</dbReference>
<evidence type="ECO:0000313" key="3">
    <source>
        <dbReference type="EMBL" id="NEV93185.1"/>
    </source>
</evidence>
<keyword evidence="2" id="KW-0560">Oxidoreductase</keyword>
<evidence type="ECO:0000313" key="4">
    <source>
        <dbReference type="Proteomes" id="UP000478505"/>
    </source>
</evidence>
<dbReference type="InterPro" id="IPR036291">
    <property type="entry name" value="NAD(P)-bd_dom_sf"/>
</dbReference>
<dbReference type="SUPFAM" id="SSF51735">
    <property type="entry name" value="NAD(P)-binding Rossmann-fold domains"/>
    <property type="match status" value="1"/>
</dbReference>
<gene>
    <name evidence="3" type="ORF">G3567_03360</name>
</gene>
<accession>A0A6B3R337</accession>
<protein>
    <submittedName>
        <fullName evidence="3">SDR family oxidoreductase</fullName>
    </submittedName>
</protein>
<dbReference type="Pfam" id="PF13561">
    <property type="entry name" value="adh_short_C2"/>
    <property type="match status" value="1"/>
</dbReference>
<comment type="similarity">
    <text evidence="1">Belongs to the short-chain dehydrogenases/reductases (SDR) family.</text>
</comment>
<organism evidence="3 4">
    <name type="scientific">Psychroflexus aurantiacus</name>
    <dbReference type="NCBI Taxonomy" id="2709310"/>
    <lineage>
        <taxon>Bacteria</taxon>
        <taxon>Pseudomonadati</taxon>
        <taxon>Bacteroidota</taxon>
        <taxon>Flavobacteriia</taxon>
        <taxon>Flavobacteriales</taxon>
        <taxon>Flavobacteriaceae</taxon>
        <taxon>Psychroflexus</taxon>
    </lineage>
</organism>
<dbReference type="InterPro" id="IPR051122">
    <property type="entry name" value="SDR_DHRS6-like"/>
</dbReference>
<keyword evidence="4" id="KW-1185">Reference proteome</keyword>
<evidence type="ECO:0000256" key="1">
    <source>
        <dbReference type="ARBA" id="ARBA00006484"/>
    </source>
</evidence>
<proteinExistence type="inferred from homology"/>
<dbReference type="InterPro" id="IPR002347">
    <property type="entry name" value="SDR_fam"/>
</dbReference>
<comment type="caution">
    <text evidence="3">The sequence shown here is derived from an EMBL/GenBank/DDBJ whole genome shotgun (WGS) entry which is preliminary data.</text>
</comment>
<dbReference type="RefSeq" id="WP_164003917.1">
    <property type="nucleotide sequence ID" value="NZ_JAAIKD010000002.1"/>
</dbReference>
<dbReference type="EMBL" id="JAAIKD010000002">
    <property type="protein sequence ID" value="NEV93185.1"/>
    <property type="molecule type" value="Genomic_DNA"/>
</dbReference>
<dbReference type="PANTHER" id="PTHR43477:SF1">
    <property type="entry name" value="DIHYDROANTICAPSIN 7-DEHYDROGENASE"/>
    <property type="match status" value="1"/>
</dbReference>
<dbReference type="Proteomes" id="UP000478505">
    <property type="component" value="Unassembled WGS sequence"/>
</dbReference>
<evidence type="ECO:0000256" key="2">
    <source>
        <dbReference type="ARBA" id="ARBA00023002"/>
    </source>
</evidence>
<sequence length="260" mass="28799">MANLPLKHYALVLGGSQGLGYASALKLAQNDWNLLIIHRDRRSDLPDIEAKFEAIKKCGVSLKTFNLDATNSEKRKEFVSQLPELLGESGKIKLLLHSIAKGNLKAMTGDSPLNQTDLQITANAMAYSFYDWSKDILEADGFAKNTRLLAFTSEGNQRVWKHYAAVSVAKTSLETLMKYMANEFAAYEITANCIQAGMVETQSFQRIPGHEQLKAAAEKRNPFQRLTKPEDVANVVYLLSQDEANWINGSVIKADGGESL</sequence>
<name>A0A6B3R337_9FLAO</name>